<organism evidence="1 2">
    <name type="scientific">Nocardioides furvisabuli</name>
    <dbReference type="NCBI Taxonomy" id="375542"/>
    <lineage>
        <taxon>Bacteria</taxon>
        <taxon>Bacillati</taxon>
        <taxon>Actinomycetota</taxon>
        <taxon>Actinomycetes</taxon>
        <taxon>Propionibacteriales</taxon>
        <taxon>Nocardioidaceae</taxon>
        <taxon>Nocardioides</taxon>
    </lineage>
</organism>
<reference evidence="2" key="1">
    <citation type="journal article" date="2019" name="Int. J. Syst. Evol. Microbiol.">
        <title>The Global Catalogue of Microorganisms (GCM) 10K type strain sequencing project: providing services to taxonomists for standard genome sequencing and annotation.</title>
        <authorList>
            <consortium name="The Broad Institute Genomics Platform"/>
            <consortium name="The Broad Institute Genome Sequencing Center for Infectious Disease"/>
            <person name="Wu L."/>
            <person name="Ma J."/>
        </authorList>
    </citation>
    <scope>NUCLEOTIDE SEQUENCE [LARGE SCALE GENOMIC DNA]</scope>
    <source>
        <strain evidence="2">JCM 13813</strain>
    </source>
</reference>
<gene>
    <name evidence="1" type="ORF">GCM10009726_24750</name>
</gene>
<accession>A0ABP5J007</accession>
<comment type="caution">
    <text evidence="1">The sequence shown here is derived from an EMBL/GenBank/DDBJ whole genome shotgun (WGS) entry which is preliminary data.</text>
</comment>
<proteinExistence type="predicted"/>
<evidence type="ECO:0000313" key="2">
    <source>
        <dbReference type="Proteomes" id="UP001501161"/>
    </source>
</evidence>
<sequence>MRRVPATVTLALVCVGGTGCSTWTSDEVSAHVGTYEATGEGGDGALLEGTVRLEDGCLFVEASTGERFLAYFPDDEVEWSGRGLRYGGSTYGSGDSIALGGGTSNATRPVPSDCRERFEALTQWIVAPSG</sequence>
<dbReference type="PROSITE" id="PS51257">
    <property type="entry name" value="PROKAR_LIPOPROTEIN"/>
    <property type="match status" value="1"/>
</dbReference>
<protein>
    <submittedName>
        <fullName evidence="1">Uncharacterized protein</fullName>
    </submittedName>
</protein>
<name>A0ABP5J007_9ACTN</name>
<keyword evidence="2" id="KW-1185">Reference proteome</keyword>
<dbReference type="Proteomes" id="UP001501161">
    <property type="component" value="Unassembled WGS sequence"/>
</dbReference>
<evidence type="ECO:0000313" key="1">
    <source>
        <dbReference type="EMBL" id="GAA2109711.1"/>
    </source>
</evidence>
<dbReference type="RefSeq" id="WP_231251538.1">
    <property type="nucleotide sequence ID" value="NZ_BAAAMQ010000012.1"/>
</dbReference>
<dbReference type="EMBL" id="BAAAMQ010000012">
    <property type="protein sequence ID" value="GAA2109711.1"/>
    <property type="molecule type" value="Genomic_DNA"/>
</dbReference>